<dbReference type="GO" id="GO:0016758">
    <property type="term" value="F:hexosyltransferase activity"/>
    <property type="evidence" value="ECO:0007669"/>
    <property type="project" value="UniProtKB-ARBA"/>
</dbReference>
<name>A0A0D7E2W7_STUST</name>
<comment type="caution">
    <text evidence="2">The sequence shown here is derived from an EMBL/GenBank/DDBJ whole genome shotgun (WGS) entry which is preliminary data.</text>
</comment>
<feature type="domain" description="Glycosyltransferase 2-like" evidence="1">
    <location>
        <begin position="4"/>
        <end position="159"/>
    </location>
</feature>
<dbReference type="Pfam" id="PF00535">
    <property type="entry name" value="Glycos_transf_2"/>
    <property type="match status" value="1"/>
</dbReference>
<dbReference type="InterPro" id="IPR029044">
    <property type="entry name" value="Nucleotide-diphossugar_trans"/>
</dbReference>
<dbReference type="AlphaFoldDB" id="A0A0D7E2W7"/>
<accession>A0A0D7E2W7</accession>
<dbReference type="Proteomes" id="UP000032439">
    <property type="component" value="Unassembled WGS sequence"/>
</dbReference>
<dbReference type="InterPro" id="IPR001173">
    <property type="entry name" value="Glyco_trans_2-like"/>
</dbReference>
<sequence length="250" mass="28176">MKISIITVAYNSSTTIETTLDSVQAQGYPDLEYIVVDGGSTDATLDVVRNYPGLVTQLISEPDRGIYDAMNKGVQRATGEVVGILNSDDFYRHSRVLQEVAEAFAADPELEVLMGDVDFVSDEDLQDPVRTYSATGFRPWMFRLGFMPPHPAIFIRKSAYERVGLYKLGYRIAADFDFLVRLLLIDQAKYRIAGTHWVRMRTGGASTAGWKSNLISTREMLRSLRENGVFSSMPMLLLRLPVKYIRQVFL</sequence>
<organism evidence="2 3">
    <name type="scientific">Stutzerimonas stutzeri</name>
    <name type="common">Pseudomonas stutzeri</name>
    <dbReference type="NCBI Taxonomy" id="316"/>
    <lineage>
        <taxon>Bacteria</taxon>
        <taxon>Pseudomonadati</taxon>
        <taxon>Pseudomonadota</taxon>
        <taxon>Gammaproteobacteria</taxon>
        <taxon>Pseudomonadales</taxon>
        <taxon>Pseudomonadaceae</taxon>
        <taxon>Stutzerimonas</taxon>
    </lineage>
</organism>
<dbReference type="PANTHER" id="PTHR22916">
    <property type="entry name" value="GLYCOSYLTRANSFERASE"/>
    <property type="match status" value="1"/>
</dbReference>
<dbReference type="PANTHER" id="PTHR22916:SF3">
    <property type="entry name" value="UDP-GLCNAC:BETAGAL BETA-1,3-N-ACETYLGLUCOSAMINYLTRANSFERASE-LIKE PROTEIN 1"/>
    <property type="match status" value="1"/>
</dbReference>
<dbReference type="Gene3D" id="3.90.550.10">
    <property type="entry name" value="Spore Coat Polysaccharide Biosynthesis Protein SpsA, Chain A"/>
    <property type="match status" value="1"/>
</dbReference>
<keyword evidence="2" id="KW-0808">Transferase</keyword>
<evidence type="ECO:0000259" key="1">
    <source>
        <dbReference type="Pfam" id="PF00535"/>
    </source>
</evidence>
<reference evidence="2 3" key="1">
    <citation type="submission" date="2014-11" db="EMBL/GenBank/DDBJ databases">
        <title>Genomics and ecophysiology of heterotrophic nitrogen fixing bacteria isolated from estuarine surface water.</title>
        <authorList>
            <person name="Bentzon-Tilia M."/>
            <person name="Severin I."/>
            <person name="Hansen L.H."/>
            <person name="Riemann L."/>
        </authorList>
    </citation>
    <scope>NUCLEOTIDE SEQUENCE [LARGE SCALE GENOMIC DNA]</scope>
    <source>
        <strain evidence="2 3">BAL361</strain>
    </source>
</reference>
<evidence type="ECO:0000313" key="3">
    <source>
        <dbReference type="Proteomes" id="UP000032439"/>
    </source>
</evidence>
<protein>
    <submittedName>
        <fullName evidence="2">Glycosyl transferase</fullName>
    </submittedName>
</protein>
<proteinExistence type="predicted"/>
<dbReference type="PATRIC" id="fig|316.110.peg.753"/>
<dbReference type="RefSeq" id="WP_042923415.1">
    <property type="nucleotide sequence ID" value="NZ_JXXD01000136.1"/>
</dbReference>
<dbReference type="CDD" id="cd06433">
    <property type="entry name" value="GT_2_WfgS_like"/>
    <property type="match status" value="1"/>
</dbReference>
<dbReference type="SUPFAM" id="SSF53448">
    <property type="entry name" value="Nucleotide-diphospho-sugar transferases"/>
    <property type="match status" value="1"/>
</dbReference>
<gene>
    <name evidence="2" type="ORF">LO50_14325</name>
</gene>
<dbReference type="EMBL" id="JXXD01000136">
    <property type="protein sequence ID" value="KIZ35194.1"/>
    <property type="molecule type" value="Genomic_DNA"/>
</dbReference>
<evidence type="ECO:0000313" key="2">
    <source>
        <dbReference type="EMBL" id="KIZ35194.1"/>
    </source>
</evidence>